<name>A0ABQ6IMX7_9MICO</name>
<evidence type="ECO:0000256" key="1">
    <source>
        <dbReference type="ARBA" id="ARBA00001936"/>
    </source>
</evidence>
<keyword evidence="10" id="KW-1185">Reference proteome</keyword>
<sequence length="387" mass="41550">MALSVTAVRYAEPEDLPLVQSLEAQADRRFAEVMDVSGWGTPPSGQERARRGTLLVVGQPALGFAHVVDLDDGHHLDAICVRPDAQRRGLGTRLLCAAYGVVADAGGDSLTLTTFADVPWNAPWYARQGFEVLPDPLPASLAAIRDAERAARLDDGGPRVAMRRTILDTPTPTPAVSVLPARDGPDGLEVFVQHRVGTMDFVPDAVVFPGGRVDPGDTALGASLELPDALVAEHERAWARTAHDRLGGGSVAARTVLATALREVEEETGARLDPTELIPWDDWETPIGYPKRFDVRFLLLPVRDPAIAATFTHTTTEAHHSDWAPARAIEAGAEDGSLFLLAPTRVLVEELASLGDVDTAAALRPDVVRVRHDVCATPTRRGRLSRG</sequence>
<evidence type="ECO:0000259" key="7">
    <source>
        <dbReference type="PROSITE" id="PS51186"/>
    </source>
</evidence>
<dbReference type="Pfam" id="PF13508">
    <property type="entry name" value="Acetyltransf_7"/>
    <property type="match status" value="1"/>
</dbReference>
<dbReference type="PROSITE" id="PS51462">
    <property type="entry name" value="NUDIX"/>
    <property type="match status" value="1"/>
</dbReference>
<keyword evidence="5" id="KW-0460">Magnesium</keyword>
<reference evidence="10" key="1">
    <citation type="journal article" date="2019" name="Int. J. Syst. Evol. Microbiol.">
        <title>The Global Catalogue of Microorganisms (GCM) 10K type strain sequencing project: providing services to taxonomists for standard genome sequencing and annotation.</title>
        <authorList>
            <consortium name="The Broad Institute Genomics Platform"/>
            <consortium name="The Broad Institute Genome Sequencing Center for Infectious Disease"/>
            <person name="Wu L."/>
            <person name="Ma J."/>
        </authorList>
    </citation>
    <scope>NUCLEOTIDE SEQUENCE [LARGE SCALE GENOMIC DNA]</scope>
    <source>
        <strain evidence="10">NBRC 113072</strain>
    </source>
</reference>
<keyword evidence="6" id="KW-0464">Manganese</keyword>
<keyword evidence="4" id="KW-0378">Hydrolase</keyword>
<evidence type="ECO:0000256" key="5">
    <source>
        <dbReference type="ARBA" id="ARBA00022842"/>
    </source>
</evidence>
<proteinExistence type="predicted"/>
<dbReference type="Gene3D" id="3.40.630.30">
    <property type="match status" value="1"/>
</dbReference>
<dbReference type="SUPFAM" id="SSF55811">
    <property type="entry name" value="Nudix"/>
    <property type="match status" value="1"/>
</dbReference>
<evidence type="ECO:0000256" key="2">
    <source>
        <dbReference type="ARBA" id="ARBA00001946"/>
    </source>
</evidence>
<dbReference type="InterPro" id="IPR000086">
    <property type="entry name" value="NUDIX_hydrolase_dom"/>
</dbReference>
<comment type="caution">
    <text evidence="9">The sequence shown here is derived from an EMBL/GenBank/DDBJ whole genome shotgun (WGS) entry which is preliminary data.</text>
</comment>
<comment type="cofactor">
    <cofactor evidence="2">
        <name>Mg(2+)</name>
        <dbReference type="ChEBI" id="CHEBI:18420"/>
    </cofactor>
</comment>
<evidence type="ECO:0000256" key="3">
    <source>
        <dbReference type="ARBA" id="ARBA00022723"/>
    </source>
</evidence>
<evidence type="ECO:0008006" key="11">
    <source>
        <dbReference type="Google" id="ProtNLM"/>
    </source>
</evidence>
<feature type="domain" description="N-acetyltransferase" evidence="7">
    <location>
        <begin position="6"/>
        <end position="148"/>
    </location>
</feature>
<evidence type="ECO:0000313" key="9">
    <source>
        <dbReference type="EMBL" id="GMA38058.1"/>
    </source>
</evidence>
<dbReference type="InterPro" id="IPR000182">
    <property type="entry name" value="GNAT_dom"/>
</dbReference>
<dbReference type="EMBL" id="BSUO01000001">
    <property type="protein sequence ID" value="GMA38058.1"/>
    <property type="molecule type" value="Genomic_DNA"/>
</dbReference>
<dbReference type="PROSITE" id="PS51186">
    <property type="entry name" value="GNAT"/>
    <property type="match status" value="1"/>
</dbReference>
<comment type="cofactor">
    <cofactor evidence="1">
        <name>Mn(2+)</name>
        <dbReference type="ChEBI" id="CHEBI:29035"/>
    </cofactor>
</comment>
<dbReference type="InterPro" id="IPR016181">
    <property type="entry name" value="Acyl_CoA_acyltransferase"/>
</dbReference>
<evidence type="ECO:0000313" key="10">
    <source>
        <dbReference type="Proteomes" id="UP001157126"/>
    </source>
</evidence>
<keyword evidence="3" id="KW-0479">Metal-binding</keyword>
<evidence type="ECO:0000256" key="4">
    <source>
        <dbReference type="ARBA" id="ARBA00022801"/>
    </source>
</evidence>
<dbReference type="PANTHER" id="PTHR12318">
    <property type="entry name" value="TESTOSTERONE-REGULATED PROTEIN RP2"/>
    <property type="match status" value="1"/>
</dbReference>
<evidence type="ECO:0000256" key="6">
    <source>
        <dbReference type="ARBA" id="ARBA00023211"/>
    </source>
</evidence>
<dbReference type="CDD" id="cd04301">
    <property type="entry name" value="NAT_SF"/>
    <property type="match status" value="1"/>
</dbReference>
<dbReference type="PANTHER" id="PTHR12318:SF0">
    <property type="entry name" value="ACYL-COENZYME A DIPHOSPHATASE NUDT19"/>
    <property type="match status" value="1"/>
</dbReference>
<dbReference type="Proteomes" id="UP001157126">
    <property type="component" value="Unassembled WGS sequence"/>
</dbReference>
<dbReference type="RefSeq" id="WP_284302160.1">
    <property type="nucleotide sequence ID" value="NZ_BSUO01000001.1"/>
</dbReference>
<protein>
    <recommendedName>
        <fullName evidence="11">NUDIX domain-containing protein</fullName>
    </recommendedName>
</protein>
<accession>A0ABQ6IMX7</accession>
<feature type="domain" description="Nudix hydrolase" evidence="8">
    <location>
        <begin position="171"/>
        <end position="347"/>
    </location>
</feature>
<gene>
    <name evidence="9" type="ORF">GCM10025883_01030</name>
</gene>
<organism evidence="9 10">
    <name type="scientific">Mobilicoccus caccae</name>
    <dbReference type="NCBI Taxonomy" id="1859295"/>
    <lineage>
        <taxon>Bacteria</taxon>
        <taxon>Bacillati</taxon>
        <taxon>Actinomycetota</taxon>
        <taxon>Actinomycetes</taxon>
        <taxon>Micrococcales</taxon>
        <taxon>Dermatophilaceae</taxon>
        <taxon>Mobilicoccus</taxon>
    </lineage>
</organism>
<dbReference type="SUPFAM" id="SSF55729">
    <property type="entry name" value="Acyl-CoA N-acyltransferases (Nat)"/>
    <property type="match status" value="1"/>
</dbReference>
<dbReference type="Gene3D" id="3.90.79.10">
    <property type="entry name" value="Nucleoside Triphosphate Pyrophosphohydrolase"/>
    <property type="match status" value="2"/>
</dbReference>
<evidence type="ECO:0000259" key="8">
    <source>
        <dbReference type="PROSITE" id="PS51462"/>
    </source>
</evidence>
<dbReference type="CDD" id="cd18870">
    <property type="entry name" value="NUDIX_AcylCoAdiphos_Nudt19"/>
    <property type="match status" value="1"/>
</dbReference>
<dbReference type="InterPro" id="IPR039121">
    <property type="entry name" value="NUDT19"/>
</dbReference>
<dbReference type="InterPro" id="IPR015797">
    <property type="entry name" value="NUDIX_hydrolase-like_dom_sf"/>
</dbReference>